<organism evidence="1 2">
    <name type="scientific">Candidatus Desulfosporosinus infrequens</name>
    <dbReference type="NCBI Taxonomy" id="2043169"/>
    <lineage>
        <taxon>Bacteria</taxon>
        <taxon>Bacillati</taxon>
        <taxon>Bacillota</taxon>
        <taxon>Clostridia</taxon>
        <taxon>Eubacteriales</taxon>
        <taxon>Desulfitobacteriaceae</taxon>
        <taxon>Desulfosporosinus</taxon>
    </lineage>
</organism>
<protein>
    <submittedName>
        <fullName evidence="1">Uncharacterized protein</fullName>
    </submittedName>
</protein>
<gene>
    <name evidence="1" type="ORF">SBF1_4320019</name>
</gene>
<dbReference type="EMBL" id="OMOF01000371">
    <property type="protein sequence ID" value="SPF49139.1"/>
    <property type="molecule type" value="Genomic_DNA"/>
</dbReference>
<dbReference type="Proteomes" id="UP000238916">
    <property type="component" value="Unassembled WGS sequence"/>
</dbReference>
<sequence>MARLGPKVTNLTELMTKVNAMLPYEEFTSQKKLEDSYILGYYCQRQVFIEEKNQRIAENQKKKLEKINEGENEHE</sequence>
<accession>A0A2U3LBM7</accession>
<proteinExistence type="predicted"/>
<name>A0A2U3LBM7_9FIRM</name>
<evidence type="ECO:0000313" key="2">
    <source>
        <dbReference type="Proteomes" id="UP000238916"/>
    </source>
</evidence>
<evidence type="ECO:0000313" key="1">
    <source>
        <dbReference type="EMBL" id="SPF49139.1"/>
    </source>
</evidence>
<reference evidence="2" key="1">
    <citation type="submission" date="2018-02" db="EMBL/GenBank/DDBJ databases">
        <authorList>
            <person name="Hausmann B."/>
        </authorList>
    </citation>
    <scope>NUCLEOTIDE SEQUENCE [LARGE SCALE GENOMIC DNA]</scope>
    <source>
        <strain evidence="2">Peat soil MAG SbF1</strain>
    </source>
</reference>
<dbReference type="AlphaFoldDB" id="A0A2U3LBM7"/>